<reference evidence="5" key="2">
    <citation type="submission" date="2020-10" db="UniProtKB">
        <authorList>
            <consortium name="WormBaseParasite"/>
        </authorList>
    </citation>
    <scope>IDENTIFICATION</scope>
</reference>
<dbReference type="WBParaSite" id="Pan_g6004.t1">
    <property type="protein sequence ID" value="Pan_g6004.t1"/>
    <property type="gene ID" value="Pan_g6004"/>
</dbReference>
<evidence type="ECO:0000256" key="1">
    <source>
        <dbReference type="SAM" id="MobiDB-lite"/>
    </source>
</evidence>
<feature type="region of interest" description="Disordered" evidence="1">
    <location>
        <begin position="267"/>
        <end position="290"/>
    </location>
</feature>
<keyword evidence="2" id="KW-0732">Signal</keyword>
<proteinExistence type="predicted"/>
<organism evidence="4 5">
    <name type="scientific">Panagrellus redivivus</name>
    <name type="common">Microworm</name>
    <dbReference type="NCBI Taxonomy" id="6233"/>
    <lineage>
        <taxon>Eukaryota</taxon>
        <taxon>Metazoa</taxon>
        <taxon>Ecdysozoa</taxon>
        <taxon>Nematoda</taxon>
        <taxon>Chromadorea</taxon>
        <taxon>Rhabditida</taxon>
        <taxon>Tylenchina</taxon>
        <taxon>Panagrolaimomorpha</taxon>
        <taxon>Panagrolaimoidea</taxon>
        <taxon>Panagrolaimidae</taxon>
        <taxon>Panagrellus</taxon>
    </lineage>
</organism>
<evidence type="ECO:0000313" key="4">
    <source>
        <dbReference type="Proteomes" id="UP000492821"/>
    </source>
</evidence>
<feature type="compositionally biased region" description="Basic and acidic residues" evidence="1">
    <location>
        <begin position="116"/>
        <end position="131"/>
    </location>
</feature>
<dbReference type="Pfam" id="PF01823">
    <property type="entry name" value="MACPF"/>
    <property type="match status" value="1"/>
</dbReference>
<evidence type="ECO:0000256" key="2">
    <source>
        <dbReference type="SAM" id="SignalP"/>
    </source>
</evidence>
<protein>
    <submittedName>
        <fullName evidence="5">Macrophage-expressed gene 1 protein</fullName>
    </submittedName>
</protein>
<feature type="chain" id="PRO_5029008397" evidence="2">
    <location>
        <begin position="16"/>
        <end position="599"/>
    </location>
</feature>
<feature type="signal peptide" evidence="2">
    <location>
        <begin position="1"/>
        <end position="15"/>
    </location>
</feature>
<reference evidence="4" key="1">
    <citation type="journal article" date="2013" name="Genetics">
        <title>The draft genome and transcriptome of Panagrellus redivivus are shaped by the harsh demands of a free-living lifestyle.</title>
        <authorList>
            <person name="Srinivasan J."/>
            <person name="Dillman A.R."/>
            <person name="Macchietto M.G."/>
            <person name="Heikkinen L."/>
            <person name="Lakso M."/>
            <person name="Fracchia K.M."/>
            <person name="Antoshechkin I."/>
            <person name="Mortazavi A."/>
            <person name="Wong G."/>
            <person name="Sternberg P.W."/>
        </authorList>
    </citation>
    <scope>NUCLEOTIDE SEQUENCE [LARGE SCALE GENOMIC DNA]</scope>
    <source>
        <strain evidence="4">MT8872</strain>
    </source>
</reference>
<feature type="compositionally biased region" description="Polar residues" evidence="1">
    <location>
        <begin position="280"/>
        <end position="290"/>
    </location>
</feature>
<feature type="region of interest" description="Disordered" evidence="1">
    <location>
        <begin position="116"/>
        <end position="151"/>
    </location>
</feature>
<keyword evidence="4" id="KW-1185">Reference proteome</keyword>
<accession>A0A7E4W4K1</accession>
<feature type="domain" description="MACPF" evidence="3">
    <location>
        <begin position="152"/>
        <end position="340"/>
    </location>
</feature>
<evidence type="ECO:0000313" key="5">
    <source>
        <dbReference type="WBParaSite" id="Pan_g6004.t1"/>
    </source>
</evidence>
<dbReference type="Proteomes" id="UP000492821">
    <property type="component" value="Unassembled WGS sequence"/>
</dbReference>
<sequence>MWLFTLSCLFPIVFSALTGRDRFYRELVDKVHFHQSAVNGIELCRFHSKEINMLKHTPKAALRNVVGRSMNVLTNTYHFTIFAETFKKCDFTPDNRFMIPDSYRVEAIYKRKIDKSVTTESKEHSESKGKSDGGSVGASVKKGGASVKGSLSTIHSTNKRSMNKNSKTAITMSVTNKMYIVTIDRAAKFSSHFSFQLEEIKEAIKNEFYAKARYLTQMMLADYGTEVTTRAMVGSKITYTSLVSSSLMETEESKQTEIKMSVEVKSKGKGKVGGGGGLTTGDSNSKSESNSAMDTTIYLQGGGGIEVLKGDNALSDLLHDDIPVAIETETMPIYTFLLDGSVTNMTSEQLLRLRMFFEDATNEFIERNTIPGCTDSRFANFDYQTCEPYPETLQFDKELEKIGSKRESLCKKYQVKFPLPDCPARTKRKLIIQYTHTLPDTIISKRKFDCGWANGKHICNSTEVTITLKDRLNITAYWCAPTIKESHSAVAFGGYFDPGQVNNFLGQSACADYMTEITLFHGTSICVMTMQHRYAPYLGELTRLFSSDDERPYCDLKFSKQLITVVDGTKIYACLLKKNAFYNLDAPQMIKGPFIKWYV</sequence>
<dbReference type="InterPro" id="IPR020864">
    <property type="entry name" value="MACPF"/>
</dbReference>
<dbReference type="AlphaFoldDB" id="A0A7E4W4K1"/>
<name>A0A7E4W4K1_PANRE</name>
<evidence type="ECO:0000259" key="3">
    <source>
        <dbReference type="Pfam" id="PF01823"/>
    </source>
</evidence>
<feature type="compositionally biased region" description="Low complexity" evidence="1">
    <location>
        <begin position="137"/>
        <end position="150"/>
    </location>
</feature>